<keyword evidence="5" id="KW-0067">ATP-binding</keyword>
<dbReference type="PANTHER" id="PTHR43547">
    <property type="entry name" value="TWO-COMPONENT HISTIDINE KINASE"/>
    <property type="match status" value="1"/>
</dbReference>
<evidence type="ECO:0000313" key="9">
    <source>
        <dbReference type="Proteomes" id="UP000580891"/>
    </source>
</evidence>
<organism evidence="8 9">
    <name type="scientific">[Anoxybacillus] calidus</name>
    <dbReference type="NCBI Taxonomy" id="575178"/>
    <lineage>
        <taxon>Bacteria</taxon>
        <taxon>Bacillati</taxon>
        <taxon>Bacillota</taxon>
        <taxon>Bacilli</taxon>
        <taxon>Bacillales</taxon>
        <taxon>Anoxybacillaceae</taxon>
        <taxon>Paranoxybacillus</taxon>
    </lineage>
</organism>
<evidence type="ECO:0000259" key="7">
    <source>
        <dbReference type="PROSITE" id="PS50109"/>
    </source>
</evidence>
<dbReference type="Pfam" id="PF02518">
    <property type="entry name" value="HATPase_c"/>
    <property type="match status" value="1"/>
</dbReference>
<dbReference type="Proteomes" id="UP000580891">
    <property type="component" value="Unassembled WGS sequence"/>
</dbReference>
<proteinExistence type="predicted"/>
<evidence type="ECO:0000313" key="8">
    <source>
        <dbReference type="EMBL" id="MBA2872524.1"/>
    </source>
</evidence>
<keyword evidence="4 8" id="KW-0418">Kinase</keyword>
<accession>A0A7V9Z1U4</accession>
<evidence type="ECO:0000256" key="4">
    <source>
        <dbReference type="ARBA" id="ARBA00022777"/>
    </source>
</evidence>
<dbReference type="EMBL" id="JACDUU010000007">
    <property type="protein sequence ID" value="MBA2872524.1"/>
    <property type="molecule type" value="Genomic_DNA"/>
</dbReference>
<keyword evidence="3" id="KW-0547">Nucleotide-binding</keyword>
<dbReference type="GO" id="GO:0005524">
    <property type="term" value="F:ATP binding"/>
    <property type="evidence" value="ECO:0007669"/>
    <property type="project" value="UniProtKB-KW"/>
</dbReference>
<evidence type="ECO:0000256" key="2">
    <source>
        <dbReference type="ARBA" id="ARBA00022679"/>
    </source>
</evidence>
<feature type="domain" description="Histidine kinase" evidence="7">
    <location>
        <begin position="1"/>
        <end position="65"/>
    </location>
</feature>
<keyword evidence="6" id="KW-0902">Two-component regulatory system</keyword>
<evidence type="ECO:0000256" key="6">
    <source>
        <dbReference type="ARBA" id="ARBA00023012"/>
    </source>
</evidence>
<comment type="caution">
    <text evidence="8">The sequence shown here is derived from an EMBL/GenBank/DDBJ whole genome shotgun (WGS) entry which is preliminary data.</text>
</comment>
<keyword evidence="2" id="KW-0808">Transferase</keyword>
<dbReference type="Gene3D" id="3.30.565.10">
    <property type="entry name" value="Histidine kinase-like ATPase, C-terminal domain"/>
    <property type="match status" value="1"/>
</dbReference>
<dbReference type="AlphaFoldDB" id="A0A7V9Z1U4"/>
<reference evidence="8 9" key="1">
    <citation type="submission" date="2020-07" db="EMBL/GenBank/DDBJ databases">
        <title>Genomic Encyclopedia of Type Strains, Phase IV (KMG-IV): sequencing the most valuable type-strain genomes for metagenomic binning, comparative biology and taxonomic classification.</title>
        <authorList>
            <person name="Goeker M."/>
        </authorList>
    </citation>
    <scope>NUCLEOTIDE SEQUENCE [LARGE SCALE GENOMIC DNA]</scope>
    <source>
        <strain evidence="8 9">DSM 25220</strain>
    </source>
</reference>
<dbReference type="InterPro" id="IPR005467">
    <property type="entry name" value="His_kinase_dom"/>
</dbReference>
<gene>
    <name evidence="8" type="ORF">HNQ85_002835</name>
</gene>
<keyword evidence="9" id="KW-1185">Reference proteome</keyword>
<dbReference type="PANTHER" id="PTHR43547:SF2">
    <property type="entry name" value="HYBRID SIGNAL TRANSDUCTION HISTIDINE KINASE C"/>
    <property type="match status" value="1"/>
</dbReference>
<dbReference type="GO" id="GO:0000155">
    <property type="term" value="F:phosphorelay sensor kinase activity"/>
    <property type="evidence" value="ECO:0007669"/>
    <property type="project" value="TreeGrafter"/>
</dbReference>
<dbReference type="PROSITE" id="PS50109">
    <property type="entry name" value="HIS_KIN"/>
    <property type="match status" value="1"/>
</dbReference>
<protein>
    <submittedName>
        <fullName evidence="8">Signal transduction histidine kinase</fullName>
    </submittedName>
</protein>
<evidence type="ECO:0000256" key="3">
    <source>
        <dbReference type="ARBA" id="ARBA00022741"/>
    </source>
</evidence>
<dbReference type="InterPro" id="IPR036890">
    <property type="entry name" value="HATPase_C_sf"/>
</dbReference>
<dbReference type="SUPFAM" id="SSF55874">
    <property type="entry name" value="ATPase domain of HSP90 chaperone/DNA topoisomerase II/histidine kinase"/>
    <property type="match status" value="1"/>
</dbReference>
<evidence type="ECO:0000256" key="1">
    <source>
        <dbReference type="ARBA" id="ARBA00022553"/>
    </source>
</evidence>
<keyword evidence="1" id="KW-0597">Phosphoprotein</keyword>
<name>A0A7V9Z1U4_9BACL</name>
<evidence type="ECO:0000256" key="5">
    <source>
        <dbReference type="ARBA" id="ARBA00022840"/>
    </source>
</evidence>
<sequence length="65" mass="7410">MRIWNDGPPIEEYLLNQVFNKFQTGQKGKFGLGLAIVQRIAELHKAKVWAENENGGVAFYVQFKA</sequence>
<dbReference type="InterPro" id="IPR003594">
    <property type="entry name" value="HATPase_dom"/>
</dbReference>